<dbReference type="STRING" id="520764.AN618_09350"/>
<dbReference type="InParanoid" id="A0A140LB12"/>
<dbReference type="InterPro" id="IPR002934">
    <property type="entry name" value="Polymerase_NTP_transf_dom"/>
</dbReference>
<dbReference type="PANTHER" id="PTHR33933:SF1">
    <property type="entry name" value="PROTEIN ADENYLYLTRANSFERASE MNTA-RELATED"/>
    <property type="match status" value="1"/>
</dbReference>
<reference evidence="2 3" key="1">
    <citation type="submission" date="2015-12" db="EMBL/GenBank/DDBJ databases">
        <title>Draft genome sequnece of Fervidicola ferrireducens strain Y170.</title>
        <authorList>
            <person name="Patel B.K."/>
        </authorList>
    </citation>
    <scope>NUCLEOTIDE SEQUENCE [LARGE SCALE GENOMIC DNA]</scope>
    <source>
        <strain evidence="2 3">Y170</strain>
    </source>
</reference>
<organism evidence="2 3">
    <name type="scientific">Fervidicola ferrireducens</name>
    <dbReference type="NCBI Taxonomy" id="520764"/>
    <lineage>
        <taxon>Bacteria</taxon>
        <taxon>Bacillati</taxon>
        <taxon>Bacillota</taxon>
        <taxon>Clostridia</taxon>
        <taxon>Thermosediminibacterales</taxon>
        <taxon>Thermosediminibacteraceae</taxon>
        <taxon>Fervidicola</taxon>
    </lineage>
</organism>
<dbReference type="Pfam" id="PF01909">
    <property type="entry name" value="NTP_transf_2"/>
    <property type="match status" value="1"/>
</dbReference>
<protein>
    <recommendedName>
        <fullName evidence="1">Polymerase nucleotidyl transferase domain-containing protein</fullName>
    </recommendedName>
</protein>
<comment type="caution">
    <text evidence="2">The sequence shown here is derived from an EMBL/GenBank/DDBJ whole genome shotgun (WGS) entry which is preliminary data.</text>
</comment>
<evidence type="ECO:0000313" key="2">
    <source>
        <dbReference type="EMBL" id="KXG77737.1"/>
    </source>
</evidence>
<dbReference type="EMBL" id="LOED01000008">
    <property type="protein sequence ID" value="KXG77737.1"/>
    <property type="molecule type" value="Genomic_DNA"/>
</dbReference>
<dbReference type="InterPro" id="IPR043519">
    <property type="entry name" value="NT_sf"/>
</dbReference>
<dbReference type="InterPro" id="IPR052548">
    <property type="entry name" value="Type_VII_TA_antitoxin"/>
</dbReference>
<feature type="domain" description="Polymerase nucleotidyl transferase" evidence="1">
    <location>
        <begin position="43"/>
        <end position="100"/>
    </location>
</feature>
<keyword evidence="3" id="KW-1185">Reference proteome</keyword>
<dbReference type="GO" id="GO:0016779">
    <property type="term" value="F:nucleotidyltransferase activity"/>
    <property type="evidence" value="ECO:0007669"/>
    <property type="project" value="InterPro"/>
</dbReference>
<sequence>MNRRVIFVIEKCVSELKTFSPLHRKYILCALERIIEYYANSLLGLAIFGSYARGENRKNSDLDLLIILKEAQSLSGRIREFVENVELALEPLGQQLYENEDILCELSPYILEKEEALKFHPIYFDLTEHNKILFDPEGIISRIIKSTKSLMKEYGAKKSELGNFWEWKIESGKFLGGTEL</sequence>
<name>A0A140LB12_9FIRM</name>
<dbReference type="PATRIC" id="fig|520764.3.peg.970"/>
<dbReference type="Proteomes" id="UP000070427">
    <property type="component" value="Unassembled WGS sequence"/>
</dbReference>
<accession>A0A140LB12</accession>
<gene>
    <name evidence="2" type="ORF">AN618_09350</name>
</gene>
<proteinExistence type="predicted"/>
<evidence type="ECO:0000313" key="3">
    <source>
        <dbReference type="Proteomes" id="UP000070427"/>
    </source>
</evidence>
<dbReference type="PANTHER" id="PTHR33933">
    <property type="entry name" value="NUCLEOTIDYLTRANSFERASE"/>
    <property type="match status" value="1"/>
</dbReference>
<dbReference type="CDD" id="cd05403">
    <property type="entry name" value="NT_KNTase_like"/>
    <property type="match status" value="1"/>
</dbReference>
<dbReference type="SUPFAM" id="SSF81301">
    <property type="entry name" value="Nucleotidyltransferase"/>
    <property type="match status" value="1"/>
</dbReference>
<dbReference type="Gene3D" id="3.30.460.10">
    <property type="entry name" value="Beta Polymerase, domain 2"/>
    <property type="match status" value="1"/>
</dbReference>
<evidence type="ECO:0000259" key="1">
    <source>
        <dbReference type="Pfam" id="PF01909"/>
    </source>
</evidence>
<dbReference type="RefSeq" id="WP_066352666.1">
    <property type="nucleotide sequence ID" value="NZ_LOED01000008.1"/>
</dbReference>
<dbReference type="AlphaFoldDB" id="A0A140LB12"/>